<dbReference type="SUPFAM" id="SSF52540">
    <property type="entry name" value="P-loop containing nucleoside triphosphate hydrolases"/>
    <property type="match status" value="1"/>
</dbReference>
<dbReference type="PANTHER" id="PTHR34383:SF3">
    <property type="entry name" value="POLYPHOSPHATE:AMP PHOSPHOTRANSFERASE"/>
    <property type="match status" value="1"/>
</dbReference>
<dbReference type="EMBL" id="CP098023">
    <property type="protein sequence ID" value="WKD50311.1"/>
    <property type="molecule type" value="Genomic_DNA"/>
</dbReference>
<protein>
    <submittedName>
        <fullName evidence="5">Polyphosphate kinase 2 family protein</fullName>
    </submittedName>
</protein>
<sequence>MNCFESFQVKPGSRVKLDKIDPGFTDCYSDREKAIPVIQKLDERIRALQYLMYAEGKRALLICLQGRDAAGKDGTINHVLGAMNPQGCTVTSFKQPSQEELAHDFLWRCHKVAPARGHIAIFNRSHYEDVLIQRVHRMVPESVWSKRYGHINHFEKLLSDHQTLILKFFLHIDADEQLKRFKQRIDDPTKHWKISESDYTEAAYWDSYTQAFEDALDKCSTPHAPWFVIPANHKWFRNLAVAAIVTEAMESLNMRFPKPRVDIEAIKRKYHALDAQDIKEGLIKVRKKNQ</sequence>
<keyword evidence="2" id="KW-0808">Transferase</keyword>
<organism evidence="5 6">
    <name type="scientific">Microbulbifer spongiae</name>
    <dbReference type="NCBI Taxonomy" id="2944933"/>
    <lineage>
        <taxon>Bacteria</taxon>
        <taxon>Pseudomonadati</taxon>
        <taxon>Pseudomonadota</taxon>
        <taxon>Gammaproteobacteria</taxon>
        <taxon>Cellvibrionales</taxon>
        <taxon>Microbulbiferaceae</taxon>
        <taxon>Microbulbifer</taxon>
    </lineage>
</organism>
<keyword evidence="3 5" id="KW-0418">Kinase</keyword>
<evidence type="ECO:0000259" key="4">
    <source>
        <dbReference type="Pfam" id="PF03976"/>
    </source>
</evidence>
<proteinExistence type="inferred from homology"/>
<feature type="domain" description="Polyphosphate kinase-2-related" evidence="4">
    <location>
        <begin position="38"/>
        <end position="254"/>
    </location>
</feature>
<dbReference type="PANTHER" id="PTHR34383">
    <property type="entry name" value="POLYPHOSPHATE:AMP PHOSPHOTRANSFERASE-RELATED"/>
    <property type="match status" value="1"/>
</dbReference>
<dbReference type="GO" id="GO:0016301">
    <property type="term" value="F:kinase activity"/>
    <property type="evidence" value="ECO:0007669"/>
    <property type="project" value="UniProtKB-KW"/>
</dbReference>
<evidence type="ECO:0000256" key="3">
    <source>
        <dbReference type="ARBA" id="ARBA00022777"/>
    </source>
</evidence>
<reference evidence="5 6" key="1">
    <citation type="submission" date="2022-05" db="EMBL/GenBank/DDBJ databases">
        <title>Microbulbifer sp. nov., isolated from sponge.</title>
        <authorList>
            <person name="Gao L."/>
        </authorList>
    </citation>
    <scope>NUCLEOTIDE SEQUENCE [LARGE SCALE GENOMIC DNA]</scope>
    <source>
        <strain evidence="5 6">MI-G</strain>
    </source>
</reference>
<evidence type="ECO:0000256" key="2">
    <source>
        <dbReference type="ARBA" id="ARBA00022679"/>
    </source>
</evidence>
<dbReference type="Pfam" id="PF03976">
    <property type="entry name" value="PPK2"/>
    <property type="match status" value="1"/>
</dbReference>
<dbReference type="InterPro" id="IPR022300">
    <property type="entry name" value="PPK2-rel_1"/>
</dbReference>
<dbReference type="InterPro" id="IPR027417">
    <property type="entry name" value="P-loop_NTPase"/>
</dbReference>
<gene>
    <name evidence="5" type="ORF">M8T91_02445</name>
</gene>
<evidence type="ECO:0000256" key="1">
    <source>
        <dbReference type="ARBA" id="ARBA00009924"/>
    </source>
</evidence>
<comment type="similarity">
    <text evidence="1">Belongs to the polyphosphate kinase 2 (PPK2) family. Class I subfamily.</text>
</comment>
<dbReference type="InterPro" id="IPR016898">
    <property type="entry name" value="Polyphosphate_phosphotransfera"/>
</dbReference>
<dbReference type="Gene3D" id="3.40.50.300">
    <property type="entry name" value="P-loop containing nucleotide triphosphate hydrolases"/>
    <property type="match status" value="1"/>
</dbReference>
<dbReference type="NCBIfam" id="TIGR03709">
    <property type="entry name" value="PPK2_rel_1"/>
    <property type="match status" value="1"/>
</dbReference>
<accession>A0ABY9EE94</accession>
<dbReference type="InterPro" id="IPR022488">
    <property type="entry name" value="PPK2-related"/>
</dbReference>
<dbReference type="PIRSF" id="PIRSF028756">
    <property type="entry name" value="PPK2_prd"/>
    <property type="match status" value="1"/>
</dbReference>
<evidence type="ECO:0000313" key="6">
    <source>
        <dbReference type="Proteomes" id="UP001321520"/>
    </source>
</evidence>
<keyword evidence="6" id="KW-1185">Reference proteome</keyword>
<dbReference type="RefSeq" id="WP_301416478.1">
    <property type="nucleotide sequence ID" value="NZ_CP098023.1"/>
</dbReference>
<name>A0ABY9EE94_9GAMM</name>
<dbReference type="Proteomes" id="UP001321520">
    <property type="component" value="Chromosome"/>
</dbReference>
<evidence type="ECO:0000313" key="5">
    <source>
        <dbReference type="EMBL" id="WKD50311.1"/>
    </source>
</evidence>